<dbReference type="InterPro" id="IPR050644">
    <property type="entry name" value="PG_Glycine_Bridge_Synth"/>
</dbReference>
<dbReference type="InterPro" id="IPR016181">
    <property type="entry name" value="Acyl_CoA_acyltransferase"/>
</dbReference>
<accession>A0A8D5U8T9</accession>
<dbReference type="RefSeq" id="WP_221287535.1">
    <property type="nucleotide sequence ID" value="NZ_AP024597.1"/>
</dbReference>
<dbReference type="SUPFAM" id="SSF55729">
    <property type="entry name" value="Acyl-CoA N-acyltransferases (Nat)"/>
    <property type="match status" value="1"/>
</dbReference>
<dbReference type="KEGG" id="csty:KN1_21630"/>
<sequence>MQEIVSEQDLDQLYDIYKNSMYKHPLLNPYQIYARQNIRRVRFMMIDDDSYTYFNTRERYFIKISTAILPIVTSKDYEQTIAKFLQIVKKKMELISLLHVPTRKEVKLEAFKGMPKREFKYIIVDKEWKESYSTKRYVNIAKKKGVKVSDTFNYETYKEYYNNCYLNTLETKEKTEFESGYKFYNYLHEKGMLRATFAYLDDKVISGVFIIHDEESKIGYYTDAGSSNEGRELGANYLLLNDQINYFRDKNYILDLGGVQPGKNKKWDNIFAFKKKWGKEIDLPLVMVNNLVYKLLSLIGKAD</sequence>
<dbReference type="GeneID" id="66163894"/>
<protein>
    <submittedName>
        <fullName evidence="1">Uncharacterized protein</fullName>
    </submittedName>
</protein>
<dbReference type="Gene3D" id="3.40.630.30">
    <property type="match status" value="1"/>
</dbReference>
<name>A0A8D5U8T9_9CREN</name>
<evidence type="ECO:0000313" key="2">
    <source>
        <dbReference type="Proteomes" id="UP000825123"/>
    </source>
</evidence>
<organism evidence="1 2">
    <name type="scientific">Stygiolobus caldivivus</name>
    <dbReference type="NCBI Taxonomy" id="2824673"/>
    <lineage>
        <taxon>Archaea</taxon>
        <taxon>Thermoproteota</taxon>
        <taxon>Thermoprotei</taxon>
        <taxon>Sulfolobales</taxon>
        <taxon>Sulfolobaceae</taxon>
        <taxon>Stygiolobus</taxon>
    </lineage>
</organism>
<dbReference type="PANTHER" id="PTHR36174:SF1">
    <property type="entry name" value="LIPID II:GLYCINE GLYCYLTRANSFERASE"/>
    <property type="match status" value="1"/>
</dbReference>
<gene>
    <name evidence="1" type="ORF">KN1_21630</name>
</gene>
<dbReference type="AlphaFoldDB" id="A0A8D5U8T9"/>
<reference evidence="1 2" key="1">
    <citation type="submission" date="2021-04" db="EMBL/GenBank/DDBJ databases">
        <title>Complete genome sequence of Stygiolobus sp. KN-1.</title>
        <authorList>
            <person name="Nakamura K."/>
            <person name="Sakai H."/>
            <person name="Kurosawa N."/>
        </authorList>
    </citation>
    <scope>NUCLEOTIDE SEQUENCE [LARGE SCALE GENOMIC DNA]</scope>
    <source>
        <strain evidence="1 2">KN-1</strain>
    </source>
</reference>
<keyword evidence="2" id="KW-1185">Reference proteome</keyword>
<dbReference type="EMBL" id="AP024597">
    <property type="protein sequence ID" value="BCU70866.1"/>
    <property type="molecule type" value="Genomic_DNA"/>
</dbReference>
<evidence type="ECO:0000313" key="1">
    <source>
        <dbReference type="EMBL" id="BCU70866.1"/>
    </source>
</evidence>
<dbReference type="Proteomes" id="UP000825123">
    <property type="component" value="Chromosome"/>
</dbReference>
<dbReference type="PANTHER" id="PTHR36174">
    <property type="entry name" value="LIPID II:GLYCINE GLYCYLTRANSFERASE"/>
    <property type="match status" value="1"/>
</dbReference>
<proteinExistence type="predicted"/>